<dbReference type="EMBL" id="VSRR010024715">
    <property type="protein sequence ID" value="MPC66415.1"/>
    <property type="molecule type" value="Genomic_DNA"/>
</dbReference>
<proteinExistence type="predicted"/>
<accession>A0A5B7H9T3</accession>
<keyword evidence="2" id="KW-1185">Reference proteome</keyword>
<gene>
    <name evidence="1" type="ORF">E2C01_060562</name>
</gene>
<sequence>MYHEICDEKTRETKQSSIYSFFSSVRYAVPVIPADPATAGPSSISSFFKPMKCADPATAGPSTSASDSADDDILRGYHTGL</sequence>
<evidence type="ECO:0000313" key="2">
    <source>
        <dbReference type="Proteomes" id="UP000324222"/>
    </source>
</evidence>
<organism evidence="1 2">
    <name type="scientific">Portunus trituberculatus</name>
    <name type="common">Swimming crab</name>
    <name type="synonym">Neptunus trituberculatus</name>
    <dbReference type="NCBI Taxonomy" id="210409"/>
    <lineage>
        <taxon>Eukaryota</taxon>
        <taxon>Metazoa</taxon>
        <taxon>Ecdysozoa</taxon>
        <taxon>Arthropoda</taxon>
        <taxon>Crustacea</taxon>
        <taxon>Multicrustacea</taxon>
        <taxon>Malacostraca</taxon>
        <taxon>Eumalacostraca</taxon>
        <taxon>Eucarida</taxon>
        <taxon>Decapoda</taxon>
        <taxon>Pleocyemata</taxon>
        <taxon>Brachyura</taxon>
        <taxon>Eubrachyura</taxon>
        <taxon>Portunoidea</taxon>
        <taxon>Portunidae</taxon>
        <taxon>Portuninae</taxon>
        <taxon>Portunus</taxon>
    </lineage>
</organism>
<reference evidence="1 2" key="1">
    <citation type="submission" date="2019-05" db="EMBL/GenBank/DDBJ databases">
        <title>Another draft genome of Portunus trituberculatus and its Hox gene families provides insights of decapod evolution.</title>
        <authorList>
            <person name="Jeong J.-H."/>
            <person name="Song I."/>
            <person name="Kim S."/>
            <person name="Choi T."/>
            <person name="Kim D."/>
            <person name="Ryu S."/>
            <person name="Kim W."/>
        </authorList>
    </citation>
    <scope>NUCLEOTIDE SEQUENCE [LARGE SCALE GENOMIC DNA]</scope>
    <source>
        <tissue evidence="1">Muscle</tissue>
    </source>
</reference>
<comment type="caution">
    <text evidence="1">The sequence shown here is derived from an EMBL/GenBank/DDBJ whole genome shotgun (WGS) entry which is preliminary data.</text>
</comment>
<name>A0A5B7H9T3_PORTR</name>
<dbReference type="Proteomes" id="UP000324222">
    <property type="component" value="Unassembled WGS sequence"/>
</dbReference>
<evidence type="ECO:0000313" key="1">
    <source>
        <dbReference type="EMBL" id="MPC66415.1"/>
    </source>
</evidence>
<protein>
    <submittedName>
        <fullName evidence="1">Uncharacterized protein</fullName>
    </submittedName>
</protein>
<dbReference type="AlphaFoldDB" id="A0A5B7H9T3"/>